<dbReference type="STRING" id="155618.RV06_GL001023"/>
<comment type="caution">
    <text evidence="1">The sequence shown here is derived from an EMBL/GenBank/DDBJ whole genome shotgun (WGS) entry which is preliminary data.</text>
</comment>
<proteinExistence type="predicted"/>
<organism evidence="1 3">
    <name type="scientific">Enterococcus haemoperoxidus ATCC BAA-382</name>
    <dbReference type="NCBI Taxonomy" id="1158608"/>
    <lineage>
        <taxon>Bacteria</taxon>
        <taxon>Bacillati</taxon>
        <taxon>Bacillota</taxon>
        <taxon>Bacilli</taxon>
        <taxon>Lactobacillales</taxon>
        <taxon>Enterococcaceae</taxon>
        <taxon>Enterococcus</taxon>
    </lineage>
</organism>
<dbReference type="AlphaFoldDB" id="R2TJ33"/>
<dbReference type="PANTHER" id="PTHR13061">
    <property type="entry name" value="DYNACTIN SUBUNIT P25"/>
    <property type="match status" value="1"/>
</dbReference>
<dbReference type="EMBL" id="ASVY01000003">
    <property type="protein sequence ID" value="EOT59615.1"/>
    <property type="molecule type" value="Genomic_DNA"/>
</dbReference>
<dbReference type="PATRIC" id="fig|1158608.3.peg.147"/>
<dbReference type="SUPFAM" id="SSF51161">
    <property type="entry name" value="Trimeric LpxA-like enzymes"/>
    <property type="match status" value="1"/>
</dbReference>
<accession>R2TJ33</accession>
<reference evidence="1 3" key="1">
    <citation type="submission" date="2013-02" db="EMBL/GenBank/DDBJ databases">
        <title>The Genome Sequence of Enterococcus haemoperoxidus BAA-382.</title>
        <authorList>
            <consortium name="The Broad Institute Genome Sequencing Platform"/>
            <consortium name="The Broad Institute Genome Sequencing Center for Infectious Disease"/>
            <person name="Earl A.M."/>
            <person name="Gilmore M.S."/>
            <person name="Lebreton F."/>
            <person name="Walker B."/>
            <person name="Young S.K."/>
            <person name="Zeng Q."/>
            <person name="Gargeya S."/>
            <person name="Fitzgerald M."/>
            <person name="Haas B."/>
            <person name="Abouelleil A."/>
            <person name="Alvarado L."/>
            <person name="Arachchi H.M."/>
            <person name="Berlin A.M."/>
            <person name="Chapman S.B."/>
            <person name="Dewar J."/>
            <person name="Goldberg J."/>
            <person name="Griggs A."/>
            <person name="Gujja S."/>
            <person name="Hansen M."/>
            <person name="Howarth C."/>
            <person name="Imamovic A."/>
            <person name="Larimer J."/>
            <person name="McCowan C."/>
            <person name="Murphy C."/>
            <person name="Neiman D."/>
            <person name="Pearson M."/>
            <person name="Priest M."/>
            <person name="Roberts A."/>
            <person name="Saif S."/>
            <person name="Shea T."/>
            <person name="Sisk P."/>
            <person name="Sykes S."/>
            <person name="Wortman J."/>
            <person name="Nusbaum C."/>
            <person name="Birren B."/>
        </authorList>
    </citation>
    <scope>NUCLEOTIDE SEQUENCE [LARGE SCALE GENOMIC DNA]</scope>
    <source>
        <strain evidence="1 3">ATCC BAA-382</strain>
    </source>
</reference>
<keyword evidence="4" id="KW-1185">Reference proteome</keyword>
<evidence type="ECO:0000313" key="3">
    <source>
        <dbReference type="Proteomes" id="UP000013858"/>
    </source>
</evidence>
<reference evidence="2 4" key="2">
    <citation type="submission" date="2013-03" db="EMBL/GenBank/DDBJ databases">
        <title>The Genome Sequence of Enterococcus haemoperoxidus BAA-382 (PacBio/Illumina hybrid assembly).</title>
        <authorList>
            <consortium name="The Broad Institute Genomics Platform"/>
            <consortium name="The Broad Institute Genome Sequencing Center for Infectious Disease"/>
            <person name="Earl A."/>
            <person name="Russ C."/>
            <person name="Gilmore M."/>
            <person name="Surin D."/>
            <person name="Walker B."/>
            <person name="Young S."/>
            <person name="Zeng Q."/>
            <person name="Gargeya S."/>
            <person name="Fitzgerald M."/>
            <person name="Haas B."/>
            <person name="Abouelleil A."/>
            <person name="Allen A.W."/>
            <person name="Alvarado L."/>
            <person name="Arachchi H.M."/>
            <person name="Berlin A.M."/>
            <person name="Chapman S.B."/>
            <person name="Gainer-Dewar J."/>
            <person name="Goldberg J."/>
            <person name="Griggs A."/>
            <person name="Gujja S."/>
            <person name="Hansen M."/>
            <person name="Howarth C."/>
            <person name="Imamovic A."/>
            <person name="Ireland A."/>
            <person name="Larimer J."/>
            <person name="McCowan C."/>
            <person name="Murphy C."/>
            <person name="Pearson M."/>
            <person name="Poon T.W."/>
            <person name="Priest M."/>
            <person name="Roberts A."/>
            <person name="Saif S."/>
            <person name="Shea T."/>
            <person name="Sisk P."/>
            <person name="Sykes S."/>
            <person name="Wortman J."/>
            <person name="Nusbaum C."/>
            <person name="Birren B."/>
        </authorList>
    </citation>
    <scope>NUCLEOTIDE SEQUENCE [LARGE SCALE GENOMIC DNA]</scope>
    <source>
        <strain evidence="2 4">ATCC BAA-382</strain>
    </source>
</reference>
<evidence type="ECO:0000313" key="2">
    <source>
        <dbReference type="EMBL" id="EOT59615.1"/>
    </source>
</evidence>
<dbReference type="EMBL" id="AJAR01000003">
    <property type="protein sequence ID" value="EOI00147.1"/>
    <property type="molecule type" value="Genomic_DNA"/>
</dbReference>
<gene>
    <name evidence="2" type="ORF">I583_02250</name>
    <name evidence="1" type="ORF">UAW_00161</name>
</gene>
<sequence>MKNYIIASLLKMATTNNKKERHRLRLSFLFYRNKEVYSLRNLAKFVILKAIEEVRNMTKEYFIAASADVYGNVVLAKDTSIWFQSVLRGDNNSITVNTGSNVQDGTVIHVDQDAPVIIGENVTIGHHCMLHGCTVEDGALIGMSSTVLNHATIGKNSLIGAGSLVTEGTEIPPNVLAFGRPAKVIRPLTREEIRKNKENAQHYVALSKQFAAGNYTRLD</sequence>
<dbReference type="Proteomes" id="UP000014197">
    <property type="component" value="Unassembled WGS sequence"/>
</dbReference>
<dbReference type="Pfam" id="PF00132">
    <property type="entry name" value="Hexapep"/>
    <property type="match status" value="1"/>
</dbReference>
<dbReference type="CDD" id="cd04645">
    <property type="entry name" value="LbH_gamma_CA_like"/>
    <property type="match status" value="1"/>
</dbReference>
<protein>
    <submittedName>
        <fullName evidence="1">Transferase</fullName>
    </submittedName>
</protein>
<dbReference type="InterPro" id="IPR050484">
    <property type="entry name" value="Transf_Hexapept/Carb_Anhydrase"/>
</dbReference>
<dbReference type="GO" id="GO:0016740">
    <property type="term" value="F:transferase activity"/>
    <property type="evidence" value="ECO:0007669"/>
    <property type="project" value="UniProtKB-KW"/>
</dbReference>
<dbReference type="Proteomes" id="UP000013858">
    <property type="component" value="Unassembled WGS sequence"/>
</dbReference>
<dbReference type="PANTHER" id="PTHR13061:SF29">
    <property type="entry name" value="GAMMA CARBONIC ANHYDRASE-LIKE 1, MITOCHONDRIAL-RELATED"/>
    <property type="match status" value="1"/>
</dbReference>
<dbReference type="eggNOG" id="COG0663">
    <property type="taxonomic scope" value="Bacteria"/>
</dbReference>
<name>R2TJ33_9ENTE</name>
<dbReference type="Gene3D" id="2.160.10.10">
    <property type="entry name" value="Hexapeptide repeat proteins"/>
    <property type="match status" value="1"/>
</dbReference>
<keyword evidence="1" id="KW-0808">Transferase</keyword>
<evidence type="ECO:0000313" key="1">
    <source>
        <dbReference type="EMBL" id="EOI00147.1"/>
    </source>
</evidence>
<evidence type="ECO:0000313" key="4">
    <source>
        <dbReference type="Proteomes" id="UP000014197"/>
    </source>
</evidence>
<dbReference type="InterPro" id="IPR011004">
    <property type="entry name" value="Trimer_LpxA-like_sf"/>
</dbReference>
<dbReference type="InterPro" id="IPR047324">
    <property type="entry name" value="LbH_gamma_CA-like"/>
</dbReference>
<dbReference type="InterPro" id="IPR001451">
    <property type="entry name" value="Hexapep"/>
</dbReference>